<accession>A0A0D5LT72</accession>
<keyword evidence="1" id="KW-0175">Coiled coil</keyword>
<dbReference type="OrthoDB" id="7165680at2"/>
<evidence type="ECO:0000256" key="1">
    <source>
        <dbReference type="SAM" id="Coils"/>
    </source>
</evidence>
<dbReference type="STRING" id="1486262.TM49_18285"/>
<dbReference type="KEGG" id="mey:TM49_18285"/>
<dbReference type="RefSeq" id="WP_045683354.1">
    <property type="nucleotide sequence ID" value="NZ_CP010803.1"/>
</dbReference>
<gene>
    <name evidence="2" type="ORF">TM49_18285</name>
</gene>
<evidence type="ECO:0000313" key="3">
    <source>
        <dbReference type="Proteomes" id="UP000032611"/>
    </source>
</evidence>
<organism evidence="2 3">
    <name type="scientific">Martelella endophytica</name>
    <dbReference type="NCBI Taxonomy" id="1486262"/>
    <lineage>
        <taxon>Bacteria</taxon>
        <taxon>Pseudomonadati</taxon>
        <taxon>Pseudomonadota</taxon>
        <taxon>Alphaproteobacteria</taxon>
        <taxon>Hyphomicrobiales</taxon>
        <taxon>Aurantimonadaceae</taxon>
        <taxon>Martelella</taxon>
    </lineage>
</organism>
<protein>
    <recommendedName>
        <fullName evidence="4">Cell division protein FtsL</fullName>
    </recommendedName>
</protein>
<dbReference type="EMBL" id="CP010803">
    <property type="protein sequence ID" value="AJY47180.1"/>
    <property type="molecule type" value="Genomic_DNA"/>
</dbReference>
<dbReference type="AlphaFoldDB" id="A0A0D5LT72"/>
<evidence type="ECO:0000313" key="2">
    <source>
        <dbReference type="EMBL" id="AJY47180.1"/>
    </source>
</evidence>
<sequence>MLRPLDLILILVMVATATVTYTIKYSAEATLDEVRKLDDQIALEENNIDLLKADEALLTQPARLGRLASHYSLELGLQPAEPEQIATLDQLPPIAPPPAVEDLPPLVAGEAPDGTDIVITGSVTP</sequence>
<feature type="coiled-coil region" evidence="1">
    <location>
        <begin position="27"/>
        <end position="54"/>
    </location>
</feature>
<dbReference type="HOGENOM" id="CLU_144121_1_0_5"/>
<keyword evidence="3" id="KW-1185">Reference proteome</keyword>
<reference evidence="2 3" key="1">
    <citation type="journal article" date="2015" name="Genome Announc.">
        <title>Complete genome sequence of Martelella endophytica YC6887, which has antifungal activity associated with a halophyte.</title>
        <authorList>
            <person name="Khan A."/>
            <person name="Khan H."/>
            <person name="Chung E.J."/>
            <person name="Hossain M.T."/>
            <person name="Chung Y.R."/>
        </authorList>
    </citation>
    <scope>NUCLEOTIDE SEQUENCE [LARGE SCALE GENOMIC DNA]</scope>
    <source>
        <strain evidence="2">YC6887</strain>
    </source>
</reference>
<name>A0A0D5LT72_MAREN</name>
<evidence type="ECO:0008006" key="4">
    <source>
        <dbReference type="Google" id="ProtNLM"/>
    </source>
</evidence>
<dbReference type="Proteomes" id="UP000032611">
    <property type="component" value="Chromosome"/>
</dbReference>
<dbReference type="PATRIC" id="fig|1486262.3.peg.3781"/>
<proteinExistence type="predicted"/>